<sequence length="111" mass="12666">MRRQRGGGMLRWDERQWQLGGGALPSRLSLAIRGRRRRQRQSRPPLCQIRGGRPGGGRGGAVQWRRKGGGMRRQDKRRWRPGGGSLPPSDLAKCFLKDFCEMICVMFFNVS</sequence>
<evidence type="ECO:0000313" key="3">
    <source>
        <dbReference type="Proteomes" id="UP000000763"/>
    </source>
</evidence>
<proteinExistence type="predicted"/>
<protein>
    <submittedName>
        <fullName evidence="2">Os05g0507400 protein</fullName>
    </submittedName>
</protein>
<feature type="compositionally biased region" description="Low complexity" evidence="1">
    <location>
        <begin position="42"/>
        <end position="51"/>
    </location>
</feature>
<reference evidence="3" key="2">
    <citation type="journal article" date="2008" name="Nucleic Acids Res.">
        <title>The rice annotation project database (RAP-DB): 2008 update.</title>
        <authorList>
            <consortium name="The rice annotation project (RAP)"/>
        </authorList>
    </citation>
    <scope>GENOME REANNOTATION</scope>
    <source>
        <strain evidence="3">cv. Nipponbare</strain>
    </source>
</reference>
<dbReference type="EMBL" id="AP008211">
    <property type="protein sequence ID" value="BAF17906.1"/>
    <property type="molecule type" value="Genomic_DNA"/>
</dbReference>
<dbReference type="AlphaFoldDB" id="A0A0P0WP93"/>
<evidence type="ECO:0000256" key="1">
    <source>
        <dbReference type="SAM" id="MobiDB-lite"/>
    </source>
</evidence>
<dbReference type="Proteomes" id="UP000000763">
    <property type="component" value="Chromosome 5"/>
</dbReference>
<evidence type="ECO:0000313" key="2">
    <source>
        <dbReference type="EMBL" id="BAF17906.1"/>
    </source>
</evidence>
<gene>
    <name evidence="2" type="ordered locus">Os05g0507400</name>
</gene>
<accession>A0A0P0WP93</accession>
<name>A0A0P0WP93_ORYSJ</name>
<organism evidence="2 3">
    <name type="scientific">Oryza sativa subsp. japonica</name>
    <name type="common">Rice</name>
    <dbReference type="NCBI Taxonomy" id="39947"/>
    <lineage>
        <taxon>Eukaryota</taxon>
        <taxon>Viridiplantae</taxon>
        <taxon>Streptophyta</taxon>
        <taxon>Embryophyta</taxon>
        <taxon>Tracheophyta</taxon>
        <taxon>Spermatophyta</taxon>
        <taxon>Magnoliopsida</taxon>
        <taxon>Liliopsida</taxon>
        <taxon>Poales</taxon>
        <taxon>Poaceae</taxon>
        <taxon>BOP clade</taxon>
        <taxon>Oryzoideae</taxon>
        <taxon>Oryzeae</taxon>
        <taxon>Oryzinae</taxon>
        <taxon>Oryza</taxon>
        <taxon>Oryza sativa</taxon>
    </lineage>
</organism>
<dbReference type="Gramene" id="Os05t0507400-01">
    <property type="protein sequence ID" value="Os05t0507400-01"/>
    <property type="gene ID" value="Os05g0507400"/>
</dbReference>
<feature type="compositionally biased region" description="Basic residues" evidence="1">
    <location>
        <begin position="64"/>
        <end position="80"/>
    </location>
</feature>
<feature type="region of interest" description="Disordered" evidence="1">
    <location>
        <begin position="30"/>
        <end position="85"/>
    </location>
</feature>
<dbReference type="KEGG" id="dosa:Os05g0507400"/>
<reference evidence="2 3" key="1">
    <citation type="journal article" date="2005" name="Nature">
        <title>The map-based sequence of the rice genome.</title>
        <authorList>
            <consortium name="International rice genome sequencing project (IRGSP)"/>
            <person name="Matsumoto T."/>
            <person name="Wu J."/>
            <person name="Kanamori H."/>
            <person name="Katayose Y."/>
            <person name="Fujisawa M."/>
            <person name="Namiki N."/>
            <person name="Mizuno H."/>
            <person name="Yamamoto K."/>
            <person name="Antonio B.A."/>
            <person name="Baba T."/>
            <person name="Sakata K."/>
            <person name="Nagamura Y."/>
            <person name="Aoki H."/>
            <person name="Arikawa K."/>
            <person name="Arita K."/>
            <person name="Bito T."/>
            <person name="Chiden Y."/>
            <person name="Fujitsuka N."/>
            <person name="Fukunaka R."/>
            <person name="Hamada M."/>
            <person name="Harada C."/>
            <person name="Hayashi A."/>
            <person name="Hijishita S."/>
            <person name="Honda M."/>
            <person name="Hosokawa S."/>
            <person name="Ichikawa Y."/>
            <person name="Idonuma A."/>
            <person name="Iijima M."/>
            <person name="Ikeda M."/>
            <person name="Ikeno M."/>
            <person name="Ito K."/>
            <person name="Ito S."/>
            <person name="Ito T."/>
            <person name="Ito Y."/>
            <person name="Ito Y."/>
            <person name="Iwabuchi A."/>
            <person name="Kamiya K."/>
            <person name="Karasawa W."/>
            <person name="Kurita K."/>
            <person name="Katagiri S."/>
            <person name="Kikuta A."/>
            <person name="Kobayashi H."/>
            <person name="Kobayashi N."/>
            <person name="Machita K."/>
            <person name="Maehara T."/>
            <person name="Masukawa M."/>
            <person name="Mizubayashi T."/>
            <person name="Mukai Y."/>
            <person name="Nagasaki H."/>
            <person name="Nagata Y."/>
            <person name="Naito S."/>
            <person name="Nakashima M."/>
            <person name="Nakama Y."/>
            <person name="Nakamichi Y."/>
            <person name="Nakamura M."/>
            <person name="Meguro A."/>
            <person name="Negishi M."/>
            <person name="Ohta I."/>
            <person name="Ohta T."/>
            <person name="Okamoto M."/>
            <person name="Ono N."/>
            <person name="Saji S."/>
            <person name="Sakaguchi M."/>
            <person name="Sakai K."/>
            <person name="Shibata M."/>
            <person name="Shimokawa T."/>
            <person name="Song J."/>
            <person name="Takazaki Y."/>
            <person name="Terasawa K."/>
            <person name="Tsugane M."/>
            <person name="Tsuji K."/>
            <person name="Ueda S."/>
            <person name="Waki K."/>
            <person name="Yamagata H."/>
            <person name="Yamamoto M."/>
            <person name="Yamamoto S."/>
            <person name="Yamane H."/>
            <person name="Yoshiki S."/>
            <person name="Yoshihara R."/>
            <person name="Yukawa K."/>
            <person name="Zhong H."/>
            <person name="Yano M."/>
            <person name="Yuan Q."/>
            <person name="Ouyang S."/>
            <person name="Liu J."/>
            <person name="Jones K.M."/>
            <person name="Gansberger K."/>
            <person name="Moffat K."/>
            <person name="Hill J."/>
            <person name="Bera J."/>
            <person name="Fadrosh D."/>
            <person name="Jin S."/>
            <person name="Johri S."/>
            <person name="Kim M."/>
            <person name="Overton L."/>
            <person name="Reardon M."/>
            <person name="Tsitrin T."/>
            <person name="Vuong H."/>
            <person name="Weaver B."/>
            <person name="Ciecko A."/>
            <person name="Tallon L."/>
            <person name="Jackson J."/>
            <person name="Pai G."/>
            <person name="Aken S.V."/>
            <person name="Utterback T."/>
            <person name="Reidmuller S."/>
            <person name="Feldblyum T."/>
            <person name="Hsiao J."/>
            <person name="Zismann V."/>
            <person name="Iobst S."/>
            <person name="de Vazeille A.R."/>
            <person name="Buell C.R."/>
            <person name="Ying K."/>
            <person name="Li Y."/>
            <person name="Lu T."/>
            <person name="Huang Y."/>
            <person name="Zhao Q."/>
            <person name="Feng Q."/>
            <person name="Zhang L."/>
            <person name="Zhu J."/>
            <person name="Weng Q."/>
            <person name="Mu J."/>
            <person name="Lu Y."/>
            <person name="Fan D."/>
            <person name="Liu Y."/>
            <person name="Guan J."/>
            <person name="Zhang Y."/>
            <person name="Yu S."/>
            <person name="Liu X."/>
            <person name="Zhang Y."/>
            <person name="Hong G."/>
            <person name="Han B."/>
            <person name="Choisne N."/>
            <person name="Demange N."/>
            <person name="Orjeda G."/>
            <person name="Samain S."/>
            <person name="Cattolico L."/>
            <person name="Pelletier E."/>
            <person name="Couloux A."/>
            <person name="Segurens B."/>
            <person name="Wincker P."/>
            <person name="D'Hont A."/>
            <person name="Scarpelli C."/>
            <person name="Weissenbach J."/>
            <person name="Salanoubat M."/>
            <person name="Quetier F."/>
            <person name="Yu Y."/>
            <person name="Kim H.R."/>
            <person name="Rambo T."/>
            <person name="Currie J."/>
            <person name="Collura K."/>
            <person name="Luo M."/>
            <person name="Yang T."/>
            <person name="Ammiraju J.S.S."/>
            <person name="Engler F."/>
            <person name="Soderlund C."/>
            <person name="Wing R.A."/>
            <person name="Palmer L.E."/>
            <person name="de la Bastide M."/>
            <person name="Spiegel L."/>
            <person name="Nascimento L."/>
            <person name="Zutavern T."/>
            <person name="O'Shaughnessy A."/>
            <person name="Dike S."/>
            <person name="Dedhia N."/>
            <person name="Preston R."/>
            <person name="Balija V."/>
            <person name="McCombie W.R."/>
            <person name="Chow T."/>
            <person name="Chen H."/>
            <person name="Chung M."/>
            <person name="Chen C."/>
            <person name="Shaw J."/>
            <person name="Wu H."/>
            <person name="Hsiao K."/>
            <person name="Chao Y."/>
            <person name="Chu M."/>
            <person name="Cheng C."/>
            <person name="Hour A."/>
            <person name="Lee P."/>
            <person name="Lin S."/>
            <person name="Lin Y."/>
            <person name="Liou J."/>
            <person name="Liu S."/>
            <person name="Hsing Y."/>
            <person name="Raghuvanshi S."/>
            <person name="Mohanty A."/>
            <person name="Bharti A.K."/>
            <person name="Gaur A."/>
            <person name="Gupta V."/>
            <person name="Kumar D."/>
            <person name="Ravi V."/>
            <person name="Vij S."/>
            <person name="Kapur A."/>
            <person name="Khurana P."/>
            <person name="Khurana P."/>
            <person name="Khurana J.P."/>
            <person name="Tyagi A.K."/>
            <person name="Gaikwad K."/>
            <person name="Singh A."/>
            <person name="Dalal V."/>
            <person name="Srivastava S."/>
            <person name="Dixit A."/>
            <person name="Pal A.K."/>
            <person name="Ghazi I.A."/>
            <person name="Yadav M."/>
            <person name="Pandit A."/>
            <person name="Bhargava A."/>
            <person name="Sureshbabu K."/>
            <person name="Batra K."/>
            <person name="Sharma T.R."/>
            <person name="Mohapatra T."/>
            <person name="Singh N.K."/>
            <person name="Messing J."/>
            <person name="Nelson A.B."/>
            <person name="Fuks G."/>
            <person name="Kavchok S."/>
            <person name="Keizer G."/>
            <person name="Linton E."/>
            <person name="Llaca V."/>
            <person name="Song R."/>
            <person name="Tanyolac B."/>
            <person name="Young S."/>
            <person name="Ho-Il K."/>
            <person name="Hahn J.H."/>
            <person name="Sangsakoo G."/>
            <person name="Vanavichit A."/>
            <person name="de Mattos Luiz.A.T."/>
            <person name="Zimmer P.D."/>
            <person name="Malone G."/>
            <person name="Dellagostin O."/>
            <person name="de Oliveira A.C."/>
            <person name="Bevan M."/>
            <person name="Bancroft I."/>
            <person name="Minx P."/>
            <person name="Cordum H."/>
            <person name="Wilson R."/>
            <person name="Cheng Z."/>
            <person name="Jin W."/>
            <person name="Jiang J."/>
            <person name="Leong S.A."/>
            <person name="Iwama H."/>
            <person name="Gojobori T."/>
            <person name="Itoh T."/>
            <person name="Niimura Y."/>
            <person name="Fujii Y."/>
            <person name="Habara T."/>
            <person name="Sakai H."/>
            <person name="Sato Y."/>
            <person name="Wilson G."/>
            <person name="Kumar K."/>
            <person name="McCouch S."/>
            <person name="Juretic N."/>
            <person name="Hoen D."/>
            <person name="Wright S."/>
            <person name="Bruskiewich R."/>
            <person name="Bureau T."/>
            <person name="Miyao A."/>
            <person name="Hirochika H."/>
            <person name="Nishikawa T."/>
            <person name="Kadowaki K."/>
            <person name="Sugiura M."/>
            <person name="Burr B."/>
            <person name="Sasaki T."/>
        </authorList>
    </citation>
    <scope>NUCLEOTIDE SEQUENCE [LARGE SCALE GENOMIC DNA]</scope>
    <source>
        <strain evidence="3">cv. Nipponbare</strain>
    </source>
</reference>